<dbReference type="AlphaFoldDB" id="A0A6B2NID6"/>
<reference evidence="1" key="1">
    <citation type="submission" date="2020-02" db="EMBL/GenBank/DDBJ databases">
        <title>Delineation of the pyrene-degrading pathway in Roseobacter clade bacteria by genomic analysis.</title>
        <authorList>
            <person name="Zhou H."/>
            <person name="Wang H."/>
        </authorList>
    </citation>
    <scope>NUCLEOTIDE SEQUENCE</scope>
    <source>
        <strain evidence="1">PrR005</strain>
    </source>
</reference>
<protein>
    <submittedName>
        <fullName evidence="1">DUF1499 domain-containing protein</fullName>
    </submittedName>
</protein>
<name>A0A6B2NID6_9RHOB</name>
<gene>
    <name evidence="1" type="ORF">G0P99_03155</name>
</gene>
<evidence type="ECO:0000313" key="1">
    <source>
        <dbReference type="EMBL" id="NDW43952.1"/>
    </source>
</evidence>
<dbReference type="EMBL" id="JAAGOX010000004">
    <property type="protein sequence ID" value="NDW43952.1"/>
    <property type="molecule type" value="Genomic_DNA"/>
</dbReference>
<dbReference type="Pfam" id="PF07386">
    <property type="entry name" value="DUF1499"/>
    <property type="match status" value="1"/>
</dbReference>
<dbReference type="InterPro" id="IPR010865">
    <property type="entry name" value="DUF1499"/>
</dbReference>
<organism evidence="1">
    <name type="scientific">Ruegeria sp. PrR005</name>
    <dbReference type="NCBI Taxonomy" id="2706882"/>
    <lineage>
        <taxon>Bacteria</taxon>
        <taxon>Pseudomonadati</taxon>
        <taxon>Pseudomonadota</taxon>
        <taxon>Alphaproteobacteria</taxon>
        <taxon>Rhodobacterales</taxon>
        <taxon>Roseobacteraceae</taxon>
        <taxon>Ruegeria</taxon>
    </lineage>
</organism>
<sequence length="134" mass="14951">MRMLVWFLIALVVLGLVWIRLAPSDPARWHQRPAVAADRDMKGGVLRAVVTGPEGLVRLDAVARATPRTRVLAGSVGQGMVTYVTRSRVFGFPDYTTAWQDGDTLRIWGRLRFGRSDLGVNRDRVDQWLAALGH</sequence>
<proteinExistence type="predicted"/>
<accession>A0A6B2NID6</accession>
<comment type="caution">
    <text evidence="1">The sequence shown here is derived from an EMBL/GenBank/DDBJ whole genome shotgun (WGS) entry which is preliminary data.</text>
</comment>